<dbReference type="InterPro" id="IPR014729">
    <property type="entry name" value="Rossmann-like_a/b/a_fold"/>
</dbReference>
<feature type="binding site" evidence="8">
    <location>
        <position position="62"/>
    </location>
    <ligand>
        <name>(R)-pantoate</name>
        <dbReference type="ChEBI" id="CHEBI:15980"/>
    </ligand>
</feature>
<comment type="caution">
    <text evidence="9">The sequence shown here is derived from an EMBL/GenBank/DDBJ whole genome shotgun (WGS) entry which is preliminary data.</text>
</comment>
<accession>A0ABU3IEY6</accession>
<keyword evidence="10" id="KW-1185">Reference proteome</keyword>
<keyword evidence="4 8" id="KW-0566">Pantothenate biosynthesis</keyword>
<comment type="subcellular location">
    <subcellularLocation>
        <location evidence="8">Cytoplasm</location>
    </subcellularLocation>
</comment>
<dbReference type="EC" id="6.3.2.1" evidence="8"/>
<dbReference type="Pfam" id="PF02569">
    <property type="entry name" value="Pantoate_ligase"/>
    <property type="match status" value="1"/>
</dbReference>
<comment type="subunit">
    <text evidence="8">Homodimer.</text>
</comment>
<dbReference type="RefSeq" id="WP_313274353.1">
    <property type="nucleotide sequence ID" value="NZ_JASXSX010000004.1"/>
</dbReference>
<keyword evidence="3 8" id="KW-0436">Ligase</keyword>
<comment type="catalytic activity">
    <reaction evidence="7 8">
        <text>(R)-pantoate + beta-alanine + ATP = (R)-pantothenate + AMP + diphosphate + H(+)</text>
        <dbReference type="Rhea" id="RHEA:10912"/>
        <dbReference type="ChEBI" id="CHEBI:15378"/>
        <dbReference type="ChEBI" id="CHEBI:15980"/>
        <dbReference type="ChEBI" id="CHEBI:29032"/>
        <dbReference type="ChEBI" id="CHEBI:30616"/>
        <dbReference type="ChEBI" id="CHEBI:33019"/>
        <dbReference type="ChEBI" id="CHEBI:57966"/>
        <dbReference type="ChEBI" id="CHEBI:456215"/>
        <dbReference type="EC" id="6.3.2.1"/>
    </reaction>
</comment>
<dbReference type="PANTHER" id="PTHR21299">
    <property type="entry name" value="CYTIDYLATE KINASE/PANTOATE-BETA-ALANINE LIGASE"/>
    <property type="match status" value="1"/>
</dbReference>
<evidence type="ECO:0000256" key="7">
    <source>
        <dbReference type="ARBA" id="ARBA00048258"/>
    </source>
</evidence>
<dbReference type="SUPFAM" id="SSF52374">
    <property type="entry name" value="Nucleotidylyl transferase"/>
    <property type="match status" value="1"/>
</dbReference>
<evidence type="ECO:0000256" key="3">
    <source>
        <dbReference type="ARBA" id="ARBA00022598"/>
    </source>
</evidence>
<organism evidence="9 10">
    <name type="scientific">Gleimia hominis</name>
    <dbReference type="NCBI Taxonomy" id="595468"/>
    <lineage>
        <taxon>Bacteria</taxon>
        <taxon>Bacillati</taxon>
        <taxon>Actinomycetota</taxon>
        <taxon>Actinomycetes</taxon>
        <taxon>Actinomycetales</taxon>
        <taxon>Actinomycetaceae</taxon>
        <taxon>Gleimia</taxon>
    </lineage>
</organism>
<feature type="active site" description="Proton donor" evidence="8">
    <location>
        <position position="38"/>
    </location>
</feature>
<evidence type="ECO:0000313" key="9">
    <source>
        <dbReference type="EMBL" id="MDT3768037.1"/>
    </source>
</evidence>
<feature type="binding site" evidence="8">
    <location>
        <position position="178"/>
    </location>
    <ligand>
        <name>ATP</name>
        <dbReference type="ChEBI" id="CHEBI:30616"/>
    </ligand>
</feature>
<dbReference type="HAMAP" id="MF_00158">
    <property type="entry name" value="PanC"/>
    <property type="match status" value="1"/>
</dbReference>
<evidence type="ECO:0000313" key="10">
    <source>
        <dbReference type="Proteomes" id="UP001247542"/>
    </source>
</evidence>
<name>A0ABU3IEY6_9ACTO</name>
<dbReference type="PANTHER" id="PTHR21299:SF1">
    <property type="entry name" value="PANTOATE--BETA-ALANINE LIGASE"/>
    <property type="match status" value="1"/>
</dbReference>
<comment type="function">
    <text evidence="8">Catalyzes the condensation of pantoate with beta-alanine in an ATP-dependent reaction via a pantoyl-adenylate intermediate.</text>
</comment>
<dbReference type="Proteomes" id="UP001247542">
    <property type="component" value="Unassembled WGS sequence"/>
</dbReference>
<dbReference type="GO" id="GO:0016874">
    <property type="term" value="F:ligase activity"/>
    <property type="evidence" value="ECO:0007669"/>
    <property type="project" value="UniProtKB-KW"/>
</dbReference>
<evidence type="ECO:0000256" key="2">
    <source>
        <dbReference type="ARBA" id="ARBA00009256"/>
    </source>
</evidence>
<dbReference type="InterPro" id="IPR003721">
    <property type="entry name" value="Pantoate_ligase"/>
</dbReference>
<proteinExistence type="inferred from homology"/>
<feature type="binding site" evidence="8">
    <location>
        <begin position="31"/>
        <end position="38"/>
    </location>
    <ligand>
        <name>ATP</name>
        <dbReference type="ChEBI" id="CHEBI:30616"/>
    </ligand>
</feature>
<evidence type="ECO:0000256" key="5">
    <source>
        <dbReference type="ARBA" id="ARBA00022741"/>
    </source>
</evidence>
<dbReference type="InterPro" id="IPR042176">
    <property type="entry name" value="Pantoate_ligase_C"/>
</dbReference>
<gene>
    <name evidence="8 9" type="primary">panC</name>
    <name evidence="9" type="ORF">QS713_08205</name>
</gene>
<dbReference type="Gene3D" id="3.30.1300.10">
    <property type="entry name" value="Pantoate-beta-alanine ligase, C-terminal domain"/>
    <property type="match status" value="1"/>
</dbReference>
<dbReference type="NCBIfam" id="TIGR00125">
    <property type="entry name" value="cyt_tran_rel"/>
    <property type="match status" value="1"/>
</dbReference>
<keyword evidence="5 8" id="KW-0547">Nucleotide-binding</keyword>
<comment type="similarity">
    <text evidence="2 8">Belongs to the pantothenate synthetase family.</text>
</comment>
<dbReference type="InterPro" id="IPR004821">
    <property type="entry name" value="Cyt_trans-like"/>
</dbReference>
<protein>
    <recommendedName>
        <fullName evidence="8">Pantothenate synthetase</fullName>
        <shortName evidence="8">PS</shortName>
        <ecNumber evidence="8">6.3.2.1</ecNumber>
    </recommendedName>
    <alternativeName>
        <fullName evidence="8">Pantoate--beta-alanine ligase</fullName>
    </alternativeName>
    <alternativeName>
        <fullName evidence="8">Pantoate-activating enzyme</fullName>
    </alternativeName>
</protein>
<reference evidence="9 10" key="1">
    <citation type="submission" date="2023-06" db="EMBL/GenBank/DDBJ databases">
        <title>Draft genome sequence of Gleimia hominis type strain CCUG 57540T.</title>
        <authorList>
            <person name="Salva-Serra F."/>
            <person name="Cardew S."/>
            <person name="Jensie Markopoulos S."/>
            <person name="Ohlen M."/>
            <person name="Inganas E."/>
            <person name="Svensson-Stadler L."/>
            <person name="Moore E.R.B."/>
        </authorList>
    </citation>
    <scope>NUCLEOTIDE SEQUENCE [LARGE SCALE GENOMIC DNA]</scope>
    <source>
        <strain evidence="9 10">CCUG 57540</strain>
    </source>
</reference>
<keyword evidence="8" id="KW-0963">Cytoplasm</keyword>
<dbReference type="Gene3D" id="3.40.50.620">
    <property type="entry name" value="HUPs"/>
    <property type="match status" value="1"/>
</dbReference>
<evidence type="ECO:0000256" key="8">
    <source>
        <dbReference type="HAMAP-Rule" id="MF_00158"/>
    </source>
</evidence>
<keyword evidence="6 8" id="KW-0067">ATP-binding</keyword>
<dbReference type="NCBIfam" id="TIGR00018">
    <property type="entry name" value="panC"/>
    <property type="match status" value="1"/>
</dbReference>
<sequence length="280" mass="29862">MVNEPKVVKTREELKRALTSMSGQRGLVMTMGALHEGHLSLVKAAAQRAGHVVVSIFVNPTQFAPGEDFEAYPRDLQKDLNALAQVGADLVFAPSAEEMYPHGEAQVRIDPGPTAKVLEGKTRPTHFAGVCLVVNTVFNLVRPDVAVFGQKDAQQLAIVRQMVRDLDMGIEIVGAPIVRSSDGLALSSRNAYLSESERAKALGLSKALQTGAQAAQTGADAKMIVHKTLEALTQPGIEVDYVALVDPTTFQPITHGTGVLAVAAKVGATRLIDNLILEVK</sequence>
<dbReference type="CDD" id="cd00560">
    <property type="entry name" value="PanC"/>
    <property type="match status" value="1"/>
</dbReference>
<comment type="miscellaneous">
    <text evidence="8">The reaction proceeds by a bi uni uni bi ping pong mechanism.</text>
</comment>
<comment type="pathway">
    <text evidence="1 8">Cofactor biosynthesis; (R)-pantothenate biosynthesis; (R)-pantothenate from (R)-pantoate and beta-alanine: step 1/1.</text>
</comment>
<feature type="binding site" evidence="8">
    <location>
        <position position="155"/>
    </location>
    <ligand>
        <name>(R)-pantoate</name>
        <dbReference type="ChEBI" id="CHEBI:15980"/>
    </ligand>
</feature>
<feature type="binding site" evidence="8">
    <location>
        <position position="62"/>
    </location>
    <ligand>
        <name>beta-alanine</name>
        <dbReference type="ChEBI" id="CHEBI:57966"/>
    </ligand>
</feature>
<evidence type="ECO:0000256" key="1">
    <source>
        <dbReference type="ARBA" id="ARBA00004990"/>
    </source>
</evidence>
<evidence type="ECO:0000256" key="6">
    <source>
        <dbReference type="ARBA" id="ARBA00022840"/>
    </source>
</evidence>
<feature type="binding site" evidence="8">
    <location>
        <begin position="149"/>
        <end position="152"/>
    </location>
    <ligand>
        <name>ATP</name>
        <dbReference type="ChEBI" id="CHEBI:30616"/>
    </ligand>
</feature>
<evidence type="ECO:0000256" key="4">
    <source>
        <dbReference type="ARBA" id="ARBA00022655"/>
    </source>
</evidence>
<dbReference type="EMBL" id="JASXSX010000004">
    <property type="protein sequence ID" value="MDT3768037.1"/>
    <property type="molecule type" value="Genomic_DNA"/>
</dbReference>
<feature type="binding site" evidence="8">
    <location>
        <begin position="186"/>
        <end position="189"/>
    </location>
    <ligand>
        <name>ATP</name>
        <dbReference type="ChEBI" id="CHEBI:30616"/>
    </ligand>
</feature>